<keyword evidence="5" id="KW-1185">Reference proteome</keyword>
<evidence type="ECO:0000256" key="2">
    <source>
        <dbReference type="ARBA" id="ARBA00023002"/>
    </source>
</evidence>
<protein>
    <submittedName>
        <fullName evidence="4">4-hydroxythreonine-4-phosphate dehydrogenase</fullName>
    </submittedName>
</protein>
<accession>A0A975ZM42</accession>
<keyword evidence="1" id="KW-0479">Metal-binding</keyword>
<dbReference type="Gene3D" id="3.40.718.10">
    <property type="entry name" value="Isopropylmalate Dehydrogenase"/>
    <property type="match status" value="1"/>
</dbReference>
<comment type="caution">
    <text evidence="4">The sequence shown here is derived from an EMBL/GenBank/DDBJ whole genome shotgun (WGS) entry which is preliminary data.</text>
</comment>
<dbReference type="InterPro" id="IPR005255">
    <property type="entry name" value="PdxA_fam"/>
</dbReference>
<keyword evidence="2" id="KW-0560">Oxidoreductase</keyword>
<dbReference type="SUPFAM" id="SSF53659">
    <property type="entry name" value="Isocitrate/Isopropylmalate dehydrogenase-like"/>
    <property type="match status" value="1"/>
</dbReference>
<dbReference type="Proteomes" id="UP000182932">
    <property type="component" value="Unassembled WGS sequence"/>
</dbReference>
<evidence type="ECO:0000256" key="1">
    <source>
        <dbReference type="ARBA" id="ARBA00022723"/>
    </source>
</evidence>
<evidence type="ECO:0000256" key="3">
    <source>
        <dbReference type="ARBA" id="ARBA00023027"/>
    </source>
</evidence>
<reference evidence="4 5" key="1">
    <citation type="submission" date="2016-10" db="EMBL/GenBank/DDBJ databases">
        <authorList>
            <person name="Varghese N."/>
            <person name="Submissions S."/>
        </authorList>
    </citation>
    <scope>NUCLEOTIDE SEQUENCE [LARGE SCALE GENOMIC DNA]</scope>
    <source>
        <strain evidence="4 5">FF3</strain>
    </source>
</reference>
<dbReference type="EMBL" id="FNYY01000002">
    <property type="protein sequence ID" value="SEI87445.1"/>
    <property type="molecule type" value="Genomic_DNA"/>
</dbReference>
<dbReference type="PANTHER" id="PTHR30004">
    <property type="entry name" value="4-HYDROXYTHREONINE-4-PHOSPHATE DEHYDROGENASE"/>
    <property type="match status" value="1"/>
</dbReference>
<dbReference type="GO" id="GO:0051287">
    <property type="term" value="F:NAD binding"/>
    <property type="evidence" value="ECO:0007669"/>
    <property type="project" value="InterPro"/>
</dbReference>
<sequence>MNGAPGRRRVSQRKVMERLMTDTPVILSTLGDAGGVGPELVARTLDHPEITRGCKRVIAGHPRIFDMGREVAGVATDLPRFTDIEAAIASPDPVVFYHFDTLHYGDIDVGKTSAQAGLADYQIGCHAADLSAAGLIDAFVWAPVNKASIHKAGHHFEGYKAGIADYMGFTERSTEINTIGHLWTTRVTSHIPISAIAGAISEDAILDVLTYFDRELRRFGYADPRIAVSGLNPHNGDEGAFGREEIDIIAPAIEKAKARGLNVAGPYPADTIFLTVQDEGIPAVLSMYHDQCQIATKLMGFDDGVTYFGGLPFILATPAHGTAFDIAGQGKARPNAILKAHELARRAALTAKGLPLGEGEAA</sequence>
<dbReference type="GO" id="GO:0016491">
    <property type="term" value="F:oxidoreductase activity"/>
    <property type="evidence" value="ECO:0007669"/>
    <property type="project" value="UniProtKB-KW"/>
</dbReference>
<evidence type="ECO:0000313" key="5">
    <source>
        <dbReference type="Proteomes" id="UP000182932"/>
    </source>
</evidence>
<dbReference type="AlphaFoldDB" id="A0A975ZM42"/>
<proteinExistence type="predicted"/>
<gene>
    <name evidence="4" type="ORF">SAMN04487940_102256</name>
</gene>
<dbReference type="GO" id="GO:0046872">
    <property type="term" value="F:metal ion binding"/>
    <property type="evidence" value="ECO:0007669"/>
    <property type="project" value="UniProtKB-KW"/>
</dbReference>
<dbReference type="PANTHER" id="PTHR30004:SF3">
    <property type="entry name" value="4-HYDROXYTHREONINE-4-PHOSPHATE DEHYDROGENASE 2-RELATED"/>
    <property type="match status" value="1"/>
</dbReference>
<name>A0A975ZM42_9RHOB</name>
<keyword evidence="3" id="KW-0520">NAD</keyword>
<organism evidence="4 5">
    <name type="scientific">Marinovum algicola</name>
    <dbReference type="NCBI Taxonomy" id="42444"/>
    <lineage>
        <taxon>Bacteria</taxon>
        <taxon>Pseudomonadati</taxon>
        <taxon>Pseudomonadota</taxon>
        <taxon>Alphaproteobacteria</taxon>
        <taxon>Rhodobacterales</taxon>
        <taxon>Roseobacteraceae</taxon>
        <taxon>Marinovum</taxon>
    </lineage>
</organism>
<evidence type="ECO:0000313" key="4">
    <source>
        <dbReference type="EMBL" id="SEI87445.1"/>
    </source>
</evidence>
<dbReference type="Pfam" id="PF04166">
    <property type="entry name" value="PdxA"/>
    <property type="match status" value="1"/>
</dbReference>